<gene>
    <name evidence="2" type="ORF">VFPBJ_11596</name>
</gene>
<dbReference type="Gene3D" id="3.60.10.10">
    <property type="entry name" value="Endonuclease/exonuclease/phosphatase"/>
    <property type="match status" value="1"/>
</dbReference>
<proteinExistence type="predicted"/>
<comment type="caution">
    <text evidence="2">The sequence shown here is derived from an EMBL/GenBank/DDBJ whole genome shotgun (WGS) entry which is preliminary data.</text>
</comment>
<dbReference type="InterPro" id="IPR005135">
    <property type="entry name" value="Endo/exonuclease/phosphatase"/>
</dbReference>
<protein>
    <submittedName>
        <fullName evidence="2">Transposon I factor</fullName>
    </submittedName>
</protein>
<dbReference type="Proteomes" id="UP000078240">
    <property type="component" value="Unassembled WGS sequence"/>
</dbReference>
<dbReference type="Pfam" id="PF14529">
    <property type="entry name" value="Exo_endo_phos_2"/>
    <property type="match status" value="1"/>
</dbReference>
<organism evidence="2 3">
    <name type="scientific">Purpureocillium lilacinum</name>
    <name type="common">Paecilomyces lilacinus</name>
    <dbReference type="NCBI Taxonomy" id="33203"/>
    <lineage>
        <taxon>Eukaryota</taxon>
        <taxon>Fungi</taxon>
        <taxon>Dikarya</taxon>
        <taxon>Ascomycota</taxon>
        <taxon>Pezizomycotina</taxon>
        <taxon>Sordariomycetes</taxon>
        <taxon>Hypocreomycetidae</taxon>
        <taxon>Hypocreales</taxon>
        <taxon>Ophiocordycipitaceae</taxon>
        <taxon>Purpureocillium</taxon>
    </lineage>
</organism>
<dbReference type="PANTHER" id="PTHR33395">
    <property type="entry name" value="TRANSCRIPTASE, PUTATIVE-RELATED-RELATED"/>
    <property type="match status" value="1"/>
</dbReference>
<dbReference type="GO" id="GO:0003676">
    <property type="term" value="F:nucleic acid binding"/>
    <property type="evidence" value="ECO:0007669"/>
    <property type="project" value="InterPro"/>
</dbReference>
<dbReference type="PANTHER" id="PTHR33395:SF22">
    <property type="entry name" value="REVERSE TRANSCRIPTASE DOMAIN-CONTAINING PROTEIN"/>
    <property type="match status" value="1"/>
</dbReference>
<accession>A0A179F2W5</accession>
<evidence type="ECO:0000259" key="1">
    <source>
        <dbReference type="Pfam" id="PF14529"/>
    </source>
</evidence>
<dbReference type="InterPro" id="IPR036691">
    <property type="entry name" value="Endo/exonu/phosph_ase_sf"/>
</dbReference>
<feature type="domain" description="Endonuclease/exonuclease/phosphatase" evidence="1">
    <location>
        <begin position="86"/>
        <end position="212"/>
    </location>
</feature>
<sequence>MNDGDLKEFGVIAVSEPYARTVDGRVTTSPMGHRNWTKMVPTSTHNAPWPIRSLLWVRSDIEAEQMPIESADLTAAVLRLPARDVLVVSIYVEWNNEQALASVMTLLDGLIRQFRDRTGRRTDVVLAGDFNRHDFLWGGNEVSARRQGEGEPIIDLMSEHGLCSLLPRGTKTWQGPESESTIDLVLATSELADEMVACAIHPTEHGSDHRAIQTTFDVEMPERSAPERLLFKNAPWIMIAAKVEDDLRPLPWTVDVQTQADQLMRVVLEAIHELTPRAPPLPYAKRWWTKDLTRLRRAYTFWRNQARTQRRAGSARPDLERRAKEAAKEYHDAIRKQKSSHWDEFVAEDVNIWKAAKYLKPGKDMADDKVPPLRRADGSATGDKADQAEELLATFFPPLPTRIEAEGERPQRTPVPMPDLTLEEIEEKVMAAKPWKAPGEDNLPAIVWKQLWHVVKYRVWTLFDSSIRDGVVPHQWRTNPYIAELAAIAMALKCMPAGLRRRELTIVTSNRSALRVIRRPRQQSGQCIVRQIYDRIDCLQGRGCGVTFLWAPAKDDDFRLGTLAKAAAQRATQEGCVADTPPYRARSTSLRLALAQQCKFGQLPEGVGKYSKRMDKALPGNHTRALYDTLMKREAKVLAQLRTGMSALNGYLHRIGVAESDMCDCGQAAETIEHFLFRCKKWTAQREIMFQYSRTKMGNLSFFLGGKAASDGDKWRPDMKAVRAAVQFAMATKRLDLAQRADT</sequence>
<dbReference type="GO" id="GO:0031012">
    <property type="term" value="C:extracellular matrix"/>
    <property type="evidence" value="ECO:0007669"/>
    <property type="project" value="TreeGrafter"/>
</dbReference>
<name>A0A179F2W5_PURLI</name>
<dbReference type="SUPFAM" id="SSF56219">
    <property type="entry name" value="DNase I-like"/>
    <property type="match status" value="1"/>
</dbReference>
<dbReference type="GO" id="GO:0003824">
    <property type="term" value="F:catalytic activity"/>
    <property type="evidence" value="ECO:0007669"/>
    <property type="project" value="InterPro"/>
</dbReference>
<dbReference type="InterPro" id="IPR036397">
    <property type="entry name" value="RNaseH_sf"/>
</dbReference>
<evidence type="ECO:0000313" key="2">
    <source>
        <dbReference type="EMBL" id="OAQ59776.1"/>
    </source>
</evidence>
<reference evidence="2 3" key="1">
    <citation type="submission" date="2016-01" db="EMBL/GenBank/DDBJ databases">
        <title>Biosynthesis of antibiotic leucinostatins and their inhibition on Phytophthora in bio-control Purpureocillium lilacinum.</title>
        <authorList>
            <person name="Wang G."/>
            <person name="Liu Z."/>
            <person name="Lin R."/>
            <person name="Li E."/>
            <person name="Mao Z."/>
            <person name="Ling J."/>
            <person name="Yin W."/>
            <person name="Xie B."/>
        </authorList>
    </citation>
    <scope>NUCLEOTIDE SEQUENCE [LARGE SCALE GENOMIC DNA]</scope>
    <source>
        <strain evidence="2">PLBJ-1</strain>
    </source>
</reference>
<dbReference type="EMBL" id="LSBH01000037">
    <property type="protein sequence ID" value="OAQ59776.1"/>
    <property type="molecule type" value="Genomic_DNA"/>
</dbReference>
<dbReference type="Gene3D" id="3.30.420.10">
    <property type="entry name" value="Ribonuclease H-like superfamily/Ribonuclease H"/>
    <property type="match status" value="1"/>
</dbReference>
<dbReference type="AlphaFoldDB" id="A0A179F2W5"/>
<evidence type="ECO:0000313" key="3">
    <source>
        <dbReference type="Proteomes" id="UP000078240"/>
    </source>
</evidence>